<evidence type="ECO:0000256" key="1">
    <source>
        <dbReference type="SAM" id="Coils"/>
    </source>
</evidence>
<feature type="compositionally biased region" description="Basic and acidic residues" evidence="2">
    <location>
        <begin position="1"/>
        <end position="30"/>
    </location>
</feature>
<organism evidence="3 4">
    <name type="scientific">Candidatus Magasanikbacteria bacterium GW2011_GWA2_56_11</name>
    <dbReference type="NCBI Taxonomy" id="1619044"/>
    <lineage>
        <taxon>Bacteria</taxon>
        <taxon>Candidatus Magasanikiibacteriota</taxon>
    </lineage>
</organism>
<name>A0A0G1YH13_9BACT</name>
<evidence type="ECO:0000256" key="2">
    <source>
        <dbReference type="SAM" id="MobiDB-lite"/>
    </source>
</evidence>
<dbReference type="Proteomes" id="UP000033870">
    <property type="component" value="Unassembled WGS sequence"/>
</dbReference>
<comment type="caution">
    <text evidence="3">The sequence shown here is derived from an EMBL/GenBank/DDBJ whole genome shotgun (WGS) entry which is preliminary data.</text>
</comment>
<evidence type="ECO:0000313" key="3">
    <source>
        <dbReference type="EMBL" id="KKW42713.1"/>
    </source>
</evidence>
<feature type="region of interest" description="Disordered" evidence="2">
    <location>
        <begin position="1"/>
        <end position="36"/>
    </location>
</feature>
<feature type="coiled-coil region" evidence="1">
    <location>
        <begin position="91"/>
        <end position="118"/>
    </location>
</feature>
<sequence>MSIFEPEREAGQRSREAAEMAAEQRESKEGEPDEELKAAAAMERADYLVREVKSSQTQMQNIILHMQQVLAAIRALRDELQLSPEDDPASVSQDRARVEALKKRIAAYTDELLKMKGELIREQAEVLRAGEGQTMSGQMLKQKAEAMVEELLAEIQS</sequence>
<protein>
    <submittedName>
        <fullName evidence="3">Uncharacterized protein</fullName>
    </submittedName>
</protein>
<gene>
    <name evidence="3" type="ORF">UY92_C0004G0049</name>
</gene>
<dbReference type="EMBL" id="LCRX01000004">
    <property type="protein sequence ID" value="KKW42713.1"/>
    <property type="molecule type" value="Genomic_DNA"/>
</dbReference>
<dbReference type="AlphaFoldDB" id="A0A0G1YH13"/>
<accession>A0A0G1YH13</accession>
<proteinExistence type="predicted"/>
<evidence type="ECO:0000313" key="4">
    <source>
        <dbReference type="Proteomes" id="UP000033870"/>
    </source>
</evidence>
<keyword evidence="1" id="KW-0175">Coiled coil</keyword>
<reference evidence="3 4" key="1">
    <citation type="journal article" date="2015" name="Nature">
        <title>rRNA introns, odd ribosomes, and small enigmatic genomes across a large radiation of phyla.</title>
        <authorList>
            <person name="Brown C.T."/>
            <person name="Hug L.A."/>
            <person name="Thomas B.C."/>
            <person name="Sharon I."/>
            <person name="Castelle C.J."/>
            <person name="Singh A."/>
            <person name="Wilkins M.J."/>
            <person name="Williams K.H."/>
            <person name="Banfield J.F."/>
        </authorList>
    </citation>
    <scope>NUCLEOTIDE SEQUENCE [LARGE SCALE GENOMIC DNA]</scope>
</reference>
<dbReference type="STRING" id="1619044.UY92_C0004G0049"/>